<reference evidence="2" key="1">
    <citation type="submission" date="2011-10" db="EMBL/GenBank/DDBJ databases">
        <title>The complete genome of chromosome of Thermovirga lienii DSM 17291.</title>
        <authorList>
            <consortium name="US DOE Joint Genome Institute (JGI-PGF)"/>
            <person name="Lucas S."/>
            <person name="Copeland A."/>
            <person name="Lapidus A."/>
            <person name="Glavina del Rio T."/>
            <person name="Dalin E."/>
            <person name="Tice H."/>
            <person name="Bruce D."/>
            <person name="Goodwin L."/>
            <person name="Pitluck S."/>
            <person name="Peters L."/>
            <person name="Mikhailova N."/>
            <person name="Saunders E."/>
            <person name="Kyrpides N."/>
            <person name="Mavromatis K."/>
            <person name="Ivanova N."/>
            <person name="Last F.I."/>
            <person name="Brettin T."/>
            <person name="Detter J.C."/>
            <person name="Han C."/>
            <person name="Larimer F."/>
            <person name="Land M."/>
            <person name="Hauser L."/>
            <person name="Markowitz V."/>
            <person name="Cheng J.-F."/>
            <person name="Hugenholtz P."/>
            <person name="Woyke T."/>
            <person name="Wu D."/>
            <person name="Spring S."/>
            <person name="Schroeder M."/>
            <person name="Brambilla E.-M."/>
            <person name="Klenk H.-P."/>
            <person name="Eisen J.A."/>
        </authorList>
    </citation>
    <scope>NUCLEOTIDE SEQUENCE [LARGE SCALE GENOMIC DNA]</scope>
    <source>
        <strain evidence="2">ATCC BAA-1197 / DSM 17291 / Cas60314</strain>
    </source>
</reference>
<evidence type="ECO:0000313" key="2">
    <source>
        <dbReference type="Proteomes" id="UP000005868"/>
    </source>
</evidence>
<dbReference type="AlphaFoldDB" id="G7V9P3"/>
<evidence type="ECO:0000313" key="1">
    <source>
        <dbReference type="EMBL" id="AER66593.1"/>
    </source>
</evidence>
<reference evidence="1 2" key="2">
    <citation type="journal article" date="2012" name="Stand. Genomic Sci.">
        <title>Genome sequence of the moderately thermophilic, amino-acid-degrading and sulfur-reducing bacterium Thermovirga lienii type strain (Cas60314(T)).</title>
        <authorList>
            <person name="Goker M."/>
            <person name="Saunders E."/>
            <person name="Lapidus A."/>
            <person name="Nolan M."/>
            <person name="Lucas S."/>
            <person name="Hammon N."/>
            <person name="Deshpande S."/>
            <person name="Cheng J.F."/>
            <person name="Han C."/>
            <person name="Tapia R."/>
            <person name="Goodwin L.A."/>
            <person name="Pitluck S."/>
            <person name="Liolios K."/>
            <person name="Mavromatis K."/>
            <person name="Pagani I."/>
            <person name="Ivanova N."/>
            <person name="Mikhailova N."/>
            <person name="Pati A."/>
            <person name="Chen A."/>
            <person name="Palaniappan K."/>
            <person name="Land M."/>
            <person name="Chang Y.J."/>
            <person name="Jeffries C.D."/>
            <person name="Brambilla E.M."/>
            <person name="Rohde M."/>
            <person name="Spring S."/>
            <person name="Detter J.C."/>
            <person name="Woyke T."/>
            <person name="Bristow J."/>
            <person name="Eisen J.A."/>
            <person name="Markowitz V."/>
            <person name="Hugenholtz P."/>
            <person name="Kyrpides N.C."/>
            <person name="Klenk H.P."/>
        </authorList>
    </citation>
    <scope>NUCLEOTIDE SEQUENCE [LARGE SCALE GENOMIC DNA]</scope>
    <source>
        <strain evidence="2">ATCC BAA-1197 / DSM 17291 / Cas60314</strain>
    </source>
</reference>
<dbReference type="Proteomes" id="UP000005868">
    <property type="component" value="Chromosome"/>
</dbReference>
<dbReference type="KEGG" id="tli:Tlie_0860"/>
<dbReference type="EMBL" id="CP003096">
    <property type="protein sequence ID" value="AER66593.1"/>
    <property type="molecule type" value="Genomic_DNA"/>
</dbReference>
<protein>
    <submittedName>
        <fullName evidence="1">Uncharacterized protein</fullName>
    </submittedName>
</protein>
<accession>G7V9P3</accession>
<organism evidence="1 2">
    <name type="scientific">Thermovirga lienii (strain ATCC BAA-1197 / DSM 17291 / Cas60314)</name>
    <dbReference type="NCBI Taxonomy" id="580340"/>
    <lineage>
        <taxon>Bacteria</taxon>
        <taxon>Thermotogati</taxon>
        <taxon>Synergistota</taxon>
        <taxon>Synergistia</taxon>
        <taxon>Synergistales</taxon>
        <taxon>Thermovirgaceae</taxon>
        <taxon>Thermovirga</taxon>
    </lineage>
</organism>
<dbReference type="OrthoDB" id="5576at2"/>
<dbReference type="eggNOG" id="ENOG50336HW">
    <property type="taxonomic scope" value="Bacteria"/>
</dbReference>
<gene>
    <name evidence="1" type="ordered locus">Tlie_0860</name>
</gene>
<name>G7V9P3_THELD</name>
<sequence>MKLPRKRLVISLVLLLLFALILGGEAFFSKKVLEERRAIDEMRRREAILSRDVMDKTRLIKAYKEALSTIDEYKITLPEDEVSFYSAVERELAKNGIKVNSIKPGKGSKDLKAIDVNFEGPYYAVLNVFADWRSMGVAVRMVSASLQKDNEIEGYVRGTVTLESAFPKGGEGQ</sequence>
<proteinExistence type="predicted"/>
<keyword evidence="2" id="KW-1185">Reference proteome</keyword>
<dbReference type="HOGENOM" id="CLU_1546840_0_0_0"/>
<dbReference type="STRING" id="580340.Tlie_0860"/>